<evidence type="ECO:0000313" key="1">
    <source>
        <dbReference type="EMBL" id="TVU29521.1"/>
    </source>
</evidence>
<evidence type="ECO:0000313" key="2">
    <source>
        <dbReference type="Proteomes" id="UP000324897"/>
    </source>
</evidence>
<dbReference type="Proteomes" id="UP000324897">
    <property type="component" value="Chromosome 1"/>
</dbReference>
<dbReference type="PANTHER" id="PTHR46932">
    <property type="entry name" value="HEAVY METAL-ASSOCIATED ISOPRENYLATED PLANT PROTEIN 47"/>
    <property type="match status" value="1"/>
</dbReference>
<dbReference type="Gene3D" id="3.30.70.100">
    <property type="match status" value="1"/>
</dbReference>
<dbReference type="EMBL" id="RWGY01000011">
    <property type="protein sequence ID" value="TVU29521.1"/>
    <property type="molecule type" value="Genomic_DNA"/>
</dbReference>
<evidence type="ECO:0008006" key="3">
    <source>
        <dbReference type="Google" id="ProtNLM"/>
    </source>
</evidence>
<protein>
    <recommendedName>
        <fullName evidence="3">HMA domain-containing protein</fullName>
    </recommendedName>
</protein>
<organism evidence="1 2">
    <name type="scientific">Eragrostis curvula</name>
    <name type="common">weeping love grass</name>
    <dbReference type="NCBI Taxonomy" id="38414"/>
    <lineage>
        <taxon>Eukaryota</taxon>
        <taxon>Viridiplantae</taxon>
        <taxon>Streptophyta</taxon>
        <taxon>Embryophyta</taxon>
        <taxon>Tracheophyta</taxon>
        <taxon>Spermatophyta</taxon>
        <taxon>Magnoliopsida</taxon>
        <taxon>Liliopsida</taxon>
        <taxon>Poales</taxon>
        <taxon>Poaceae</taxon>
        <taxon>PACMAD clade</taxon>
        <taxon>Chloridoideae</taxon>
        <taxon>Eragrostideae</taxon>
        <taxon>Eragrostidinae</taxon>
        <taxon>Eragrostis</taxon>
    </lineage>
</organism>
<dbReference type="InterPro" id="IPR042885">
    <property type="entry name" value="HIPP47/16"/>
</dbReference>
<comment type="caution">
    <text evidence="1">The sequence shown here is derived from an EMBL/GenBank/DDBJ whole genome shotgun (WGS) entry which is preliminary data.</text>
</comment>
<dbReference type="OrthoDB" id="692882at2759"/>
<name>A0A5J9V2A3_9POAL</name>
<dbReference type="PANTHER" id="PTHR46932:SF11">
    <property type="entry name" value="OS02G0582800 PROTEIN"/>
    <property type="match status" value="1"/>
</dbReference>
<sequence>MVIRMQASSEKGHSKAMKIAAETDGVDSVTLAGKDRNLLLVIGDGVDCNGLTTKLRRKVGHADIVELRTLHDSGGGGGGYAPRAGLPRDAGYGSYSYPVASYAPATEYYGHRPPSSYEYYNPQPYPTAGVQHEYYPGGGDQNGCCVM</sequence>
<gene>
    <name evidence="1" type="ORF">EJB05_21091</name>
</gene>
<keyword evidence="2" id="KW-1185">Reference proteome</keyword>
<reference evidence="1 2" key="1">
    <citation type="journal article" date="2019" name="Sci. Rep.">
        <title>A high-quality genome of Eragrostis curvula grass provides insights into Poaceae evolution and supports new strategies to enhance forage quality.</title>
        <authorList>
            <person name="Carballo J."/>
            <person name="Santos B.A.C.M."/>
            <person name="Zappacosta D."/>
            <person name="Garbus I."/>
            <person name="Selva J.P."/>
            <person name="Gallo C.A."/>
            <person name="Diaz A."/>
            <person name="Albertini E."/>
            <person name="Caccamo M."/>
            <person name="Echenique V."/>
        </authorList>
    </citation>
    <scope>NUCLEOTIDE SEQUENCE [LARGE SCALE GENOMIC DNA]</scope>
    <source>
        <strain evidence="2">cv. Victoria</strain>
        <tissue evidence="1">Leaf</tissue>
    </source>
</reference>
<proteinExistence type="predicted"/>
<dbReference type="AlphaFoldDB" id="A0A5J9V2A3"/>
<accession>A0A5J9V2A3</accession>
<dbReference type="Gramene" id="TVU29521">
    <property type="protein sequence ID" value="TVU29521"/>
    <property type="gene ID" value="EJB05_21091"/>
</dbReference>